<dbReference type="Proteomes" id="UP000027920">
    <property type="component" value="Unassembled WGS sequence"/>
</dbReference>
<dbReference type="PANTHER" id="PTHR43792:SF1">
    <property type="entry name" value="N-ACETYLTRANSFERASE DOMAIN-CONTAINING PROTEIN"/>
    <property type="match status" value="1"/>
</dbReference>
<organism evidence="2 3">
    <name type="scientific">Exophiala aquamarina CBS 119918</name>
    <dbReference type="NCBI Taxonomy" id="1182545"/>
    <lineage>
        <taxon>Eukaryota</taxon>
        <taxon>Fungi</taxon>
        <taxon>Dikarya</taxon>
        <taxon>Ascomycota</taxon>
        <taxon>Pezizomycotina</taxon>
        <taxon>Eurotiomycetes</taxon>
        <taxon>Chaetothyriomycetidae</taxon>
        <taxon>Chaetothyriales</taxon>
        <taxon>Herpotrichiellaceae</taxon>
        <taxon>Exophiala</taxon>
    </lineage>
</organism>
<comment type="caution">
    <text evidence="2">The sequence shown here is derived from an EMBL/GenBank/DDBJ whole genome shotgun (WGS) entry which is preliminary data.</text>
</comment>
<dbReference type="SUPFAM" id="SSF55729">
    <property type="entry name" value="Acyl-CoA N-acyltransferases (Nat)"/>
    <property type="match status" value="1"/>
</dbReference>
<dbReference type="PANTHER" id="PTHR43792">
    <property type="entry name" value="GNAT FAMILY, PUTATIVE (AFU_ORTHOLOGUE AFUA_3G00765)-RELATED-RELATED"/>
    <property type="match status" value="1"/>
</dbReference>
<dbReference type="InterPro" id="IPR000182">
    <property type="entry name" value="GNAT_dom"/>
</dbReference>
<protein>
    <recommendedName>
        <fullName evidence="1">N-acetyltransferase domain-containing protein</fullName>
    </recommendedName>
</protein>
<keyword evidence="3" id="KW-1185">Reference proteome</keyword>
<dbReference type="OrthoDB" id="4072826at2759"/>
<dbReference type="VEuPathDB" id="FungiDB:A1O9_03676"/>
<dbReference type="EMBL" id="AMGV01000003">
    <property type="protein sequence ID" value="KEF58833.1"/>
    <property type="molecule type" value="Genomic_DNA"/>
</dbReference>
<dbReference type="InterPro" id="IPR016181">
    <property type="entry name" value="Acyl_CoA_acyltransferase"/>
</dbReference>
<dbReference type="GO" id="GO:0016747">
    <property type="term" value="F:acyltransferase activity, transferring groups other than amino-acyl groups"/>
    <property type="evidence" value="ECO:0007669"/>
    <property type="project" value="InterPro"/>
</dbReference>
<feature type="domain" description="N-acetyltransferase" evidence="1">
    <location>
        <begin position="10"/>
        <end position="132"/>
    </location>
</feature>
<proteinExistence type="predicted"/>
<reference evidence="2 3" key="1">
    <citation type="submission" date="2013-03" db="EMBL/GenBank/DDBJ databases">
        <title>The Genome Sequence of Exophiala aquamarina CBS 119918.</title>
        <authorList>
            <consortium name="The Broad Institute Genomics Platform"/>
            <person name="Cuomo C."/>
            <person name="de Hoog S."/>
            <person name="Gorbushina A."/>
            <person name="Walker B."/>
            <person name="Young S.K."/>
            <person name="Zeng Q."/>
            <person name="Gargeya S."/>
            <person name="Fitzgerald M."/>
            <person name="Haas B."/>
            <person name="Abouelleil A."/>
            <person name="Allen A.W."/>
            <person name="Alvarado L."/>
            <person name="Arachchi H.M."/>
            <person name="Berlin A.M."/>
            <person name="Chapman S.B."/>
            <person name="Gainer-Dewar J."/>
            <person name="Goldberg J."/>
            <person name="Griggs A."/>
            <person name="Gujja S."/>
            <person name="Hansen M."/>
            <person name="Howarth C."/>
            <person name="Imamovic A."/>
            <person name="Ireland A."/>
            <person name="Larimer J."/>
            <person name="McCowan C."/>
            <person name="Murphy C."/>
            <person name="Pearson M."/>
            <person name="Poon T.W."/>
            <person name="Priest M."/>
            <person name="Roberts A."/>
            <person name="Saif S."/>
            <person name="Shea T."/>
            <person name="Sisk P."/>
            <person name="Sykes S."/>
            <person name="Wortman J."/>
            <person name="Nusbaum C."/>
            <person name="Birren B."/>
        </authorList>
    </citation>
    <scope>NUCLEOTIDE SEQUENCE [LARGE SCALE GENOMIC DNA]</scope>
    <source>
        <strain evidence="2 3">CBS 119918</strain>
    </source>
</reference>
<dbReference type="RefSeq" id="XP_013261423.1">
    <property type="nucleotide sequence ID" value="XM_013405969.1"/>
</dbReference>
<dbReference type="GeneID" id="25278610"/>
<dbReference type="AlphaFoldDB" id="A0A072PHR4"/>
<dbReference type="HOGENOM" id="CLU_013985_24_0_1"/>
<name>A0A072PHR4_9EURO</name>
<evidence type="ECO:0000313" key="2">
    <source>
        <dbReference type="EMBL" id="KEF58833.1"/>
    </source>
</evidence>
<evidence type="ECO:0000313" key="3">
    <source>
        <dbReference type="Proteomes" id="UP000027920"/>
    </source>
</evidence>
<sequence length="161" mass="18328">MVWTTSGKVDVDQDATQTWMNRFLPPNDATTFCLSIEELKEPGRVIGSIGCHDSDPVPEVGYMLRTECWGKGYATEAMKYWLQAWWKLPRRAVEVKLDPNDRGSTAVVPEVLKADVVVTNHASKRILERFGFITVHEEMVDDHTVDGEKIKLITLELQRPQ</sequence>
<dbReference type="Pfam" id="PF13302">
    <property type="entry name" value="Acetyltransf_3"/>
    <property type="match status" value="1"/>
</dbReference>
<evidence type="ECO:0000259" key="1">
    <source>
        <dbReference type="Pfam" id="PF13302"/>
    </source>
</evidence>
<dbReference type="InterPro" id="IPR051531">
    <property type="entry name" value="N-acetyltransferase"/>
</dbReference>
<dbReference type="Gene3D" id="3.40.630.30">
    <property type="match status" value="1"/>
</dbReference>
<gene>
    <name evidence="2" type="ORF">A1O9_03676</name>
</gene>
<accession>A0A072PHR4</accession>